<name>B7BB85_9BACT</name>
<evidence type="ECO:0000313" key="1">
    <source>
        <dbReference type="EMBL" id="EEC96341.1"/>
    </source>
</evidence>
<protein>
    <submittedName>
        <fullName evidence="1">Uncharacterized protein</fullName>
    </submittedName>
</protein>
<sequence length="49" mass="5352">MVSRRGGVLLRPMQITSVLSGVNGWYQYPDSMGGFNGQSRALPLRATII</sequence>
<proteinExistence type="predicted"/>
<gene>
    <name evidence="1" type="ORF">PRABACTJOHN_02295</name>
</gene>
<dbReference type="Proteomes" id="UP000005510">
    <property type="component" value="Unassembled WGS sequence"/>
</dbReference>
<accession>B7BB85</accession>
<evidence type="ECO:0000313" key="2">
    <source>
        <dbReference type="Proteomes" id="UP000005510"/>
    </source>
</evidence>
<reference evidence="1 2" key="1">
    <citation type="submission" date="2008-10" db="EMBL/GenBank/DDBJ databases">
        <title>Draft genome sequence of Parabacteroides johnsonii (DSM 18315).</title>
        <authorList>
            <person name="Sudarsanam P."/>
            <person name="Ley R."/>
            <person name="Guruge J."/>
            <person name="Turnbaugh P.J."/>
            <person name="Mahowald M."/>
            <person name="Liep D."/>
            <person name="Gordon J."/>
        </authorList>
    </citation>
    <scope>NUCLEOTIDE SEQUENCE [LARGE SCALE GENOMIC DNA]</scope>
    <source>
        <strain evidence="1 2">DSM 18315</strain>
    </source>
</reference>
<dbReference type="HOGENOM" id="CLU_3138737_0_0_10"/>
<dbReference type="AlphaFoldDB" id="B7BB85"/>
<reference evidence="1 2" key="2">
    <citation type="submission" date="2008-10" db="EMBL/GenBank/DDBJ databases">
        <authorList>
            <person name="Fulton L."/>
            <person name="Clifton S."/>
            <person name="Fulton B."/>
            <person name="Xu J."/>
            <person name="Minx P."/>
            <person name="Pepin K.H."/>
            <person name="Johnson M."/>
            <person name="Bhonagiri V."/>
            <person name="Nash W.E."/>
            <person name="Mardis E.R."/>
            <person name="Wilson R.K."/>
        </authorList>
    </citation>
    <scope>NUCLEOTIDE SEQUENCE [LARGE SCALE GENOMIC DNA]</scope>
    <source>
        <strain evidence="1 2">DSM 18315</strain>
    </source>
</reference>
<organism evidence="1 2">
    <name type="scientific">Parabacteroides johnsonii DSM 18315</name>
    <dbReference type="NCBI Taxonomy" id="537006"/>
    <lineage>
        <taxon>Bacteria</taxon>
        <taxon>Pseudomonadati</taxon>
        <taxon>Bacteroidota</taxon>
        <taxon>Bacteroidia</taxon>
        <taxon>Bacteroidales</taxon>
        <taxon>Tannerellaceae</taxon>
        <taxon>Parabacteroides</taxon>
    </lineage>
</organism>
<comment type="caution">
    <text evidence="1">The sequence shown here is derived from an EMBL/GenBank/DDBJ whole genome shotgun (WGS) entry which is preliminary data.</text>
</comment>
<dbReference type="EMBL" id="ABYH01000255">
    <property type="protein sequence ID" value="EEC96341.1"/>
    <property type="molecule type" value="Genomic_DNA"/>
</dbReference>